<evidence type="ECO:0000256" key="2">
    <source>
        <dbReference type="SAM" id="Phobius"/>
    </source>
</evidence>
<gene>
    <name evidence="3" type="ORF">G7Z17_g8131</name>
</gene>
<dbReference type="SUPFAM" id="SSF89372">
    <property type="entry name" value="Fucose-specific lectin"/>
    <property type="match status" value="1"/>
</dbReference>
<name>A0A9P5H2J5_9HYPO</name>
<protein>
    <recommendedName>
        <fullName evidence="5">Fucose-specific lectin</fullName>
    </recommendedName>
</protein>
<proteinExistence type="predicted"/>
<dbReference type="EMBL" id="JAANBB010000197">
    <property type="protein sequence ID" value="KAF7546855.1"/>
    <property type="molecule type" value="Genomic_DNA"/>
</dbReference>
<dbReference type="OrthoDB" id="5396810at2759"/>
<feature type="transmembrane region" description="Helical" evidence="2">
    <location>
        <begin position="72"/>
        <end position="97"/>
    </location>
</feature>
<dbReference type="AlphaFoldDB" id="A0A9P5H2J5"/>
<keyword evidence="2" id="KW-1133">Transmembrane helix</keyword>
<organism evidence="3 4">
    <name type="scientific">Cylindrodendrum hubeiense</name>
    <dbReference type="NCBI Taxonomy" id="595255"/>
    <lineage>
        <taxon>Eukaryota</taxon>
        <taxon>Fungi</taxon>
        <taxon>Dikarya</taxon>
        <taxon>Ascomycota</taxon>
        <taxon>Pezizomycotina</taxon>
        <taxon>Sordariomycetes</taxon>
        <taxon>Hypocreomycetidae</taxon>
        <taxon>Hypocreales</taxon>
        <taxon>Nectriaceae</taxon>
        <taxon>Cylindrodendrum</taxon>
    </lineage>
</organism>
<evidence type="ECO:0000256" key="1">
    <source>
        <dbReference type="SAM" id="MobiDB-lite"/>
    </source>
</evidence>
<evidence type="ECO:0000313" key="4">
    <source>
        <dbReference type="Proteomes" id="UP000722485"/>
    </source>
</evidence>
<dbReference type="Proteomes" id="UP000722485">
    <property type="component" value="Unassembled WGS sequence"/>
</dbReference>
<reference evidence="3" key="1">
    <citation type="submission" date="2020-03" db="EMBL/GenBank/DDBJ databases">
        <title>Draft Genome Sequence of Cylindrodendrum hubeiense.</title>
        <authorList>
            <person name="Buettner E."/>
            <person name="Kellner H."/>
        </authorList>
    </citation>
    <scope>NUCLEOTIDE SEQUENCE</scope>
    <source>
        <strain evidence="3">IHI 201604</strain>
    </source>
</reference>
<evidence type="ECO:0000313" key="3">
    <source>
        <dbReference type="EMBL" id="KAF7546855.1"/>
    </source>
</evidence>
<sequence>MSNRASFTNLPEVYIDSDANAPQALYIEHKNNHDCSSESFPEAVCAPKADDLFPATYTGRDAPLVCGLKRRLFFTLVAISAFLIIGAIIGSVAGVTLTKETSSSNSESSLSPNATTPSTATATTPSSSTASTTETPSFTSNTTSILPNSGIASVNWTNSAGLSHYYVFHQNRSNDLIASIWDSQGQTWETVSVSASLREWGFDFDLVEGTPISAVAWSDEEADWNIRVYDVRTGNYLVELKKNLADIDGRWVQKALGSSQWIKTAEGSNIAAWRPNCGEHDNPIVLLWQDEDQHLAYSTSQDWTDTQSLPSVSVTNSSGLAITSFETSCNASDISWRFYFDSDDTMRRIFTSSNSSFWSMDPSELGDMSSASKTNFAAIRYDPPQIIVANIENDGGVVARWMQTPLWSTQTRPTLHGSPDDIKVSAGFKGIAGNTDRRMYGIVNGEIHEWSFEPDAPMDWNYQGQVKTALD</sequence>
<keyword evidence="2" id="KW-0812">Transmembrane</keyword>
<evidence type="ECO:0008006" key="5">
    <source>
        <dbReference type="Google" id="ProtNLM"/>
    </source>
</evidence>
<comment type="caution">
    <text evidence="3">The sequence shown here is derived from an EMBL/GenBank/DDBJ whole genome shotgun (WGS) entry which is preliminary data.</text>
</comment>
<keyword evidence="2" id="KW-0472">Membrane</keyword>
<feature type="region of interest" description="Disordered" evidence="1">
    <location>
        <begin position="102"/>
        <end position="141"/>
    </location>
</feature>
<dbReference type="Gene3D" id="2.120.10.70">
    <property type="entry name" value="Fucose-specific lectin"/>
    <property type="match status" value="1"/>
</dbReference>
<accession>A0A9P5H2J5</accession>
<keyword evidence="4" id="KW-1185">Reference proteome</keyword>